<organism evidence="4">
    <name type="scientific">uncultured Mycobacterium sp</name>
    <dbReference type="NCBI Taxonomy" id="171292"/>
    <lineage>
        <taxon>Bacteria</taxon>
        <taxon>Bacillati</taxon>
        <taxon>Actinomycetota</taxon>
        <taxon>Actinomycetes</taxon>
        <taxon>Mycobacteriales</taxon>
        <taxon>Mycobacteriaceae</taxon>
        <taxon>Mycobacterium</taxon>
        <taxon>environmental samples</taxon>
    </lineage>
</organism>
<name>A0A1Y5PTL3_9MYCO</name>
<evidence type="ECO:0000313" key="4">
    <source>
        <dbReference type="EMBL" id="SBS79228.1"/>
    </source>
</evidence>
<dbReference type="Gene3D" id="3.40.50.1820">
    <property type="entry name" value="alpha/beta hydrolase"/>
    <property type="match status" value="1"/>
</dbReference>
<dbReference type="Pfam" id="PF08237">
    <property type="entry name" value="PE-PPE"/>
    <property type="match status" value="1"/>
</dbReference>
<accession>A0A1Y5PTL3</accession>
<dbReference type="AlphaFoldDB" id="A0A1Y5PTL3"/>
<reference evidence="4" key="1">
    <citation type="submission" date="2016-03" db="EMBL/GenBank/DDBJ databases">
        <authorList>
            <person name="Ploux O."/>
        </authorList>
    </citation>
    <scope>NUCLEOTIDE SEQUENCE</scope>
    <source>
        <strain evidence="4">UC10</strain>
    </source>
</reference>
<proteinExistence type="predicted"/>
<evidence type="ECO:0000256" key="2">
    <source>
        <dbReference type="SAM" id="SignalP"/>
    </source>
</evidence>
<feature type="chain" id="PRO_5013323140" evidence="2">
    <location>
        <begin position="33"/>
        <end position="398"/>
    </location>
</feature>
<evidence type="ECO:0000256" key="1">
    <source>
        <dbReference type="SAM" id="MobiDB-lite"/>
    </source>
</evidence>
<protein>
    <submittedName>
        <fullName evidence="4">PE-PGRS family protein</fullName>
    </submittedName>
</protein>
<feature type="region of interest" description="Disordered" evidence="1">
    <location>
        <begin position="333"/>
        <end position="398"/>
    </location>
</feature>
<gene>
    <name evidence="4" type="ORF">MHPYR_70149</name>
</gene>
<dbReference type="InterPro" id="IPR013228">
    <property type="entry name" value="PE-PPE_C"/>
</dbReference>
<keyword evidence="2" id="KW-0732">Signal</keyword>
<evidence type="ECO:0000259" key="3">
    <source>
        <dbReference type="Pfam" id="PF08237"/>
    </source>
</evidence>
<sequence length="398" mass="41353">MKLLQRPPAAAVAGLVSAMIAVGMVSAPGVQAQTRITVPGAGPLYYPNIVAQLPVGRLYFAGTSQAGGPPLSLLAGYDRLNHQIGANWFPDSTAQVVNYPASMGLLSFSLAAPGVDDAVAMGRGSLDDQIMNAVADGDPVVIAGLSEGTLVINRELAYLATTPSAPPADLLKFALFSGPESGLFDVYLPAGAWLPLVNYTVHRLADSQYDVSVVFHQYDGWADPPDRPWNLLAVVNSLVATLYLHNGPALALPSDAVEVSRVTSRLGGTTTTYMIPSATLPLLGPLQQLGVPERAVDALNSVLKPIVDAGYSTVTPADGPYFSQGRLVFKSPTTEAARADGGTTIVGPRERATSARPSNGPRAITDSARGRQPLARHPSARSAATGHHAPKPADSAAA</sequence>
<feature type="signal peptide" evidence="2">
    <location>
        <begin position="1"/>
        <end position="32"/>
    </location>
</feature>
<dbReference type="EMBL" id="FLQS01000067">
    <property type="protein sequence ID" value="SBS79228.1"/>
    <property type="molecule type" value="Genomic_DNA"/>
</dbReference>
<dbReference type="InterPro" id="IPR029058">
    <property type="entry name" value="AB_hydrolase_fold"/>
</dbReference>
<feature type="domain" description="PE-PPE" evidence="3">
    <location>
        <begin position="90"/>
        <end position="312"/>
    </location>
</feature>